<protein>
    <submittedName>
        <fullName evidence="2">Uncharacterized protein</fullName>
    </submittedName>
</protein>
<name>A0A2W4QEP1_9GAMM</name>
<feature type="transmembrane region" description="Helical" evidence="1">
    <location>
        <begin position="189"/>
        <end position="205"/>
    </location>
</feature>
<feature type="transmembrane region" description="Helical" evidence="1">
    <location>
        <begin position="163"/>
        <end position="182"/>
    </location>
</feature>
<comment type="caution">
    <text evidence="2">The sequence shown here is derived from an EMBL/GenBank/DDBJ whole genome shotgun (WGS) entry which is preliminary data.</text>
</comment>
<feature type="transmembrane region" description="Helical" evidence="1">
    <location>
        <begin position="85"/>
        <end position="102"/>
    </location>
</feature>
<feature type="transmembrane region" description="Helical" evidence="1">
    <location>
        <begin position="349"/>
        <end position="382"/>
    </location>
</feature>
<dbReference type="AlphaFoldDB" id="A0A2W4QEP1"/>
<gene>
    <name evidence="2" type="ORF">DM484_30460</name>
</gene>
<feature type="transmembrane region" description="Helical" evidence="1">
    <location>
        <begin position="296"/>
        <end position="316"/>
    </location>
</feature>
<organism evidence="2 3">
    <name type="scientific">Candidatus Methylumidiphilus alinenensis</name>
    <dbReference type="NCBI Taxonomy" id="2202197"/>
    <lineage>
        <taxon>Bacteria</taxon>
        <taxon>Pseudomonadati</taxon>
        <taxon>Pseudomonadota</taxon>
        <taxon>Gammaproteobacteria</taxon>
        <taxon>Methylococcales</taxon>
        <taxon>Candidatus Methylumidiphilus</taxon>
    </lineage>
</organism>
<keyword evidence="1" id="KW-0472">Membrane</keyword>
<dbReference type="EMBL" id="QJPH01000589">
    <property type="protein sequence ID" value="PZN69059.1"/>
    <property type="molecule type" value="Genomic_DNA"/>
</dbReference>
<accession>A0A2W4QEP1</accession>
<keyword evidence="1" id="KW-1133">Transmembrane helix</keyword>
<sequence>MKKFYPIILIAFWFIWQGFFAPAEPTRLLQSDLLHRWLESFTVKPPDSLHDSKIFWLLSPMSWFWLMAVWALLSYGDRDCRLSTYSGLLMLPLILVLPIGWMTSSSQWAGSIGIVVGLSYLLISPAINWIFLRKRDFILIICLAFFGMVGAAFGASISLKNDIGLLYLALKIFGIGCIIGGAESNGLDGIFFAAIGIGIFMAIGGKSEDFIDPASKYFAISNGVIGAVIGAIVGSLVLGLIGGIRVLIRHVMNSLTKGFILQEIVTGLTAVLSAGLVAGFAAGIEALLAAEPNARIGAGVGASIGASVIAMLVMSIGAGSRAILCMSIVAALIAEGGIIFLRGNPWGHYFFVSALNSILLIGVVMLAWLILGMVSVFFSAHFLPWLKARQKTAHWLCQTDYHRFQLSGLPWPVRWSGRLLMVEEPRQHENFADYFVCRYCGKNEYVTVIRLVGIIGAIPSQTPVGELNISLYDPDSRKAISADIDRLALYPPPPGQTLDYDYAVNAVLIALSEDHHRSQPLKKIRVRIVVPYPLPENTLRMLGDRFGPLEKIAANPSFTSAMDDVFQKEVAR</sequence>
<feature type="transmembrane region" description="Helical" evidence="1">
    <location>
        <begin position="108"/>
        <end position="130"/>
    </location>
</feature>
<evidence type="ECO:0000313" key="3">
    <source>
        <dbReference type="Proteomes" id="UP000249396"/>
    </source>
</evidence>
<feature type="transmembrane region" description="Helical" evidence="1">
    <location>
        <begin position="137"/>
        <end position="157"/>
    </location>
</feature>
<evidence type="ECO:0000256" key="1">
    <source>
        <dbReference type="SAM" id="Phobius"/>
    </source>
</evidence>
<reference evidence="2 3" key="1">
    <citation type="journal article" date="2018" name="Aquat. Microb. Ecol.">
        <title>Gammaproteobacterial methanotrophs dominate.</title>
        <authorList>
            <person name="Rissanen A.J."/>
            <person name="Saarenheimo J."/>
            <person name="Tiirola M."/>
            <person name="Peura S."/>
            <person name="Aalto S.L."/>
            <person name="Karvinen A."/>
            <person name="Nykanen H."/>
        </authorList>
    </citation>
    <scope>NUCLEOTIDE SEQUENCE [LARGE SCALE GENOMIC DNA]</scope>
    <source>
        <strain evidence="2">AMbin10</strain>
    </source>
</reference>
<evidence type="ECO:0000313" key="2">
    <source>
        <dbReference type="EMBL" id="PZN69059.1"/>
    </source>
</evidence>
<feature type="transmembrane region" description="Helical" evidence="1">
    <location>
        <begin position="260"/>
        <end position="284"/>
    </location>
</feature>
<feature type="transmembrane region" description="Helical" evidence="1">
    <location>
        <begin position="323"/>
        <end position="343"/>
    </location>
</feature>
<keyword evidence="1" id="KW-0812">Transmembrane</keyword>
<feature type="transmembrane region" description="Helical" evidence="1">
    <location>
        <begin position="54"/>
        <end position="73"/>
    </location>
</feature>
<feature type="transmembrane region" description="Helical" evidence="1">
    <location>
        <begin position="225"/>
        <end position="248"/>
    </location>
</feature>
<dbReference type="Proteomes" id="UP000249396">
    <property type="component" value="Unassembled WGS sequence"/>
</dbReference>
<proteinExistence type="predicted"/>